<dbReference type="SUPFAM" id="SSF56053">
    <property type="entry name" value="Ribosomal protein L6"/>
    <property type="match status" value="2"/>
</dbReference>
<dbReference type="PRINTS" id="PR00059">
    <property type="entry name" value="RIBOSOMALL6"/>
</dbReference>
<evidence type="ECO:0000256" key="3">
    <source>
        <dbReference type="HAMAP-Rule" id="MF_01365"/>
    </source>
</evidence>
<dbReference type="NCBIfam" id="TIGR03654">
    <property type="entry name" value="L6_bact"/>
    <property type="match status" value="1"/>
</dbReference>
<dbReference type="InterPro" id="IPR036789">
    <property type="entry name" value="Ribosomal_uL6-like_a/b-dom_sf"/>
</dbReference>
<keyword evidence="1 3" id="KW-0689">Ribosomal protein</keyword>
<name>A0ABW2KNU6_9PROT</name>
<dbReference type="InterPro" id="IPR019906">
    <property type="entry name" value="Ribosomal_uL6_bac-type"/>
</dbReference>
<comment type="function">
    <text evidence="3 5">This protein binds to the 23S rRNA, and is important in its secondary structure. It is located near the subunit interface in the base of the L7/L12 stalk, and near the tRNA binding site of the peptidyltransferase center.</text>
</comment>
<dbReference type="RefSeq" id="WP_012565948.1">
    <property type="nucleotide sequence ID" value="NZ_JBHTCM010000004.1"/>
</dbReference>
<dbReference type="InterPro" id="IPR020040">
    <property type="entry name" value="Ribosomal_uL6_a/b-dom"/>
</dbReference>
<evidence type="ECO:0000256" key="4">
    <source>
        <dbReference type="RuleBase" id="RU003869"/>
    </source>
</evidence>
<keyword evidence="8" id="KW-1185">Reference proteome</keyword>
<evidence type="ECO:0000256" key="1">
    <source>
        <dbReference type="ARBA" id="ARBA00022980"/>
    </source>
</evidence>
<proteinExistence type="inferred from homology"/>
<gene>
    <name evidence="3 7" type="primary">rplF</name>
    <name evidence="7" type="ORF">ACFQPS_00610</name>
</gene>
<dbReference type="PIRSF" id="PIRSF002162">
    <property type="entry name" value="Ribosomal_L6"/>
    <property type="match status" value="1"/>
</dbReference>
<dbReference type="InterPro" id="IPR002358">
    <property type="entry name" value="Ribosomal_uL6_CS"/>
</dbReference>
<accession>A0ABW2KNU6</accession>
<comment type="similarity">
    <text evidence="3 4">Belongs to the universal ribosomal protein uL6 family.</text>
</comment>
<protein>
    <recommendedName>
        <fullName evidence="3">Large ribosomal subunit protein uL6</fullName>
    </recommendedName>
</protein>
<evidence type="ECO:0000259" key="6">
    <source>
        <dbReference type="Pfam" id="PF00347"/>
    </source>
</evidence>
<evidence type="ECO:0000256" key="5">
    <source>
        <dbReference type="RuleBase" id="RU003870"/>
    </source>
</evidence>
<reference evidence="8" key="1">
    <citation type="journal article" date="2019" name="Int. J. Syst. Evol. Microbiol.">
        <title>The Global Catalogue of Microorganisms (GCM) 10K type strain sequencing project: providing services to taxonomists for standard genome sequencing and annotation.</title>
        <authorList>
            <consortium name="The Broad Institute Genomics Platform"/>
            <consortium name="The Broad Institute Genome Sequencing Center for Infectious Disease"/>
            <person name="Wu L."/>
            <person name="Ma J."/>
        </authorList>
    </citation>
    <scope>NUCLEOTIDE SEQUENCE [LARGE SCALE GENOMIC DNA]</scope>
    <source>
        <strain evidence="8">CGMCC 1.16275</strain>
    </source>
</reference>
<feature type="domain" description="Large ribosomal subunit protein uL6 alpha-beta" evidence="6">
    <location>
        <begin position="91"/>
        <end position="164"/>
    </location>
</feature>
<comment type="caution">
    <text evidence="7">The sequence shown here is derived from an EMBL/GenBank/DDBJ whole genome shotgun (WGS) entry which is preliminary data.</text>
</comment>
<dbReference type="GO" id="GO:0005840">
    <property type="term" value="C:ribosome"/>
    <property type="evidence" value="ECO:0007669"/>
    <property type="project" value="UniProtKB-KW"/>
</dbReference>
<evidence type="ECO:0000313" key="8">
    <source>
        <dbReference type="Proteomes" id="UP001596456"/>
    </source>
</evidence>
<keyword evidence="3 5" id="KW-0699">rRNA-binding</keyword>
<feature type="domain" description="Large ribosomal subunit protein uL6 alpha-beta" evidence="6">
    <location>
        <begin position="11"/>
        <end position="82"/>
    </location>
</feature>
<dbReference type="Proteomes" id="UP001596456">
    <property type="component" value="Unassembled WGS sequence"/>
</dbReference>
<keyword evidence="3 5" id="KW-0694">RNA-binding</keyword>
<dbReference type="Gene3D" id="3.90.930.12">
    <property type="entry name" value="Ribosomal protein L6, alpha-beta domain"/>
    <property type="match status" value="2"/>
</dbReference>
<dbReference type="Pfam" id="PF00347">
    <property type="entry name" value="Ribosomal_L6"/>
    <property type="match status" value="2"/>
</dbReference>
<evidence type="ECO:0000256" key="2">
    <source>
        <dbReference type="ARBA" id="ARBA00023274"/>
    </source>
</evidence>
<dbReference type="HAMAP" id="MF_01365_B">
    <property type="entry name" value="Ribosomal_uL6_B"/>
    <property type="match status" value="1"/>
</dbReference>
<keyword evidence="2 3" id="KW-0687">Ribonucleoprotein</keyword>
<sequence length="177" mass="19168">MSRIGKHPVPVPAGVTVTVAGQNLTAKGKLGQLSLSLIDDIAVSMEDGKVVVQPRTETKRARQNWATARTLVFNLVKGVNDGFTKNLEINGVGYKAAVQGKDLVLNLGYSHEIRYPIPEGITIKCDKPTSVSVSGTDKQQVGQVAAEIRAFRGPEPYKGKGVKYENEVIIRKEGKKK</sequence>
<dbReference type="PANTHER" id="PTHR11655:SF14">
    <property type="entry name" value="LARGE RIBOSOMAL SUBUNIT PROTEIN UL6M"/>
    <property type="match status" value="1"/>
</dbReference>
<dbReference type="PROSITE" id="PS00525">
    <property type="entry name" value="RIBOSOMAL_L6_1"/>
    <property type="match status" value="1"/>
</dbReference>
<dbReference type="EMBL" id="JBHTCM010000004">
    <property type="protein sequence ID" value="MFC7331649.1"/>
    <property type="molecule type" value="Genomic_DNA"/>
</dbReference>
<dbReference type="PANTHER" id="PTHR11655">
    <property type="entry name" value="60S/50S RIBOSOMAL PROTEIN L6/L9"/>
    <property type="match status" value="1"/>
</dbReference>
<organism evidence="7 8">
    <name type="scientific">Rhodocista pekingensis</name>
    <dbReference type="NCBI Taxonomy" id="201185"/>
    <lineage>
        <taxon>Bacteria</taxon>
        <taxon>Pseudomonadati</taxon>
        <taxon>Pseudomonadota</taxon>
        <taxon>Alphaproteobacteria</taxon>
        <taxon>Rhodospirillales</taxon>
        <taxon>Azospirillaceae</taxon>
        <taxon>Rhodocista</taxon>
    </lineage>
</organism>
<evidence type="ECO:0000313" key="7">
    <source>
        <dbReference type="EMBL" id="MFC7331649.1"/>
    </source>
</evidence>
<dbReference type="InterPro" id="IPR000702">
    <property type="entry name" value="Ribosomal_uL6-like"/>
</dbReference>
<comment type="subunit">
    <text evidence="3">Part of the 50S ribosomal subunit.</text>
</comment>